<organism evidence="11 12">
    <name type="scientific">Algimonas arctica</name>
    <dbReference type="NCBI Taxonomy" id="1479486"/>
    <lineage>
        <taxon>Bacteria</taxon>
        <taxon>Pseudomonadati</taxon>
        <taxon>Pseudomonadota</taxon>
        <taxon>Alphaproteobacteria</taxon>
        <taxon>Maricaulales</taxon>
        <taxon>Robiginitomaculaceae</taxon>
        <taxon>Algimonas</taxon>
    </lineage>
</organism>
<comment type="subcellular location">
    <subcellularLocation>
        <location evidence="1">Cell membrane</location>
        <topology evidence="1">Multi-pass membrane protein</topology>
    </subcellularLocation>
</comment>
<dbReference type="GO" id="GO:0005886">
    <property type="term" value="C:plasma membrane"/>
    <property type="evidence" value="ECO:0007669"/>
    <property type="project" value="UniProtKB-SubCell"/>
</dbReference>
<dbReference type="AlphaFoldDB" id="A0A8J3G2G5"/>
<evidence type="ECO:0000256" key="4">
    <source>
        <dbReference type="ARBA" id="ARBA00022475"/>
    </source>
</evidence>
<evidence type="ECO:0000256" key="7">
    <source>
        <dbReference type="ARBA" id="ARBA00023065"/>
    </source>
</evidence>
<feature type="transmembrane region" description="Helical" evidence="9">
    <location>
        <begin position="41"/>
        <end position="59"/>
    </location>
</feature>
<feature type="transmembrane region" description="Helical" evidence="9">
    <location>
        <begin position="6"/>
        <end position="29"/>
    </location>
</feature>
<dbReference type="PANTHER" id="PTHR32507:SF8">
    <property type="entry name" value="CNH1P"/>
    <property type="match status" value="1"/>
</dbReference>
<feature type="transmembrane region" description="Helical" evidence="9">
    <location>
        <begin position="114"/>
        <end position="142"/>
    </location>
</feature>
<dbReference type="GO" id="GO:0015297">
    <property type="term" value="F:antiporter activity"/>
    <property type="evidence" value="ECO:0007669"/>
    <property type="project" value="UniProtKB-KW"/>
</dbReference>
<feature type="transmembrane region" description="Helical" evidence="9">
    <location>
        <begin position="390"/>
        <end position="414"/>
    </location>
</feature>
<dbReference type="GO" id="GO:1902600">
    <property type="term" value="P:proton transmembrane transport"/>
    <property type="evidence" value="ECO:0007669"/>
    <property type="project" value="InterPro"/>
</dbReference>
<keyword evidence="3" id="KW-0050">Antiport</keyword>
<feature type="domain" description="Cation/H+ exchanger transmembrane" evidence="10">
    <location>
        <begin position="30"/>
        <end position="414"/>
    </location>
</feature>
<proteinExistence type="predicted"/>
<feature type="transmembrane region" description="Helical" evidence="9">
    <location>
        <begin position="178"/>
        <end position="197"/>
    </location>
</feature>
<keyword evidence="12" id="KW-1185">Reference proteome</keyword>
<keyword evidence="8 9" id="KW-0472">Membrane</keyword>
<comment type="caution">
    <text evidence="11">The sequence shown here is derived from an EMBL/GenBank/DDBJ whole genome shotgun (WGS) entry which is preliminary data.</text>
</comment>
<keyword evidence="7" id="KW-0406">Ion transport</keyword>
<name>A0A8J3G2G5_9PROT</name>
<keyword evidence="5 9" id="KW-0812">Transmembrane</keyword>
<dbReference type="PANTHER" id="PTHR32507">
    <property type="entry name" value="NA(+)/H(+) ANTIPORTER 1"/>
    <property type="match status" value="1"/>
</dbReference>
<reference evidence="11" key="1">
    <citation type="journal article" date="2014" name="Int. J. Syst. Evol. Microbiol.">
        <title>Complete genome sequence of Corynebacterium casei LMG S-19264T (=DSM 44701T), isolated from a smear-ripened cheese.</title>
        <authorList>
            <consortium name="US DOE Joint Genome Institute (JGI-PGF)"/>
            <person name="Walter F."/>
            <person name="Albersmeier A."/>
            <person name="Kalinowski J."/>
            <person name="Ruckert C."/>
        </authorList>
    </citation>
    <scope>NUCLEOTIDE SEQUENCE</scope>
    <source>
        <strain evidence="11">KCTC 32513</strain>
    </source>
</reference>
<evidence type="ECO:0000256" key="1">
    <source>
        <dbReference type="ARBA" id="ARBA00004651"/>
    </source>
</evidence>
<accession>A0A8J3G2G5</accession>
<dbReference type="InterPro" id="IPR038770">
    <property type="entry name" value="Na+/solute_symporter_sf"/>
</dbReference>
<dbReference type="Proteomes" id="UP000634004">
    <property type="component" value="Unassembled WGS sequence"/>
</dbReference>
<feature type="transmembrane region" description="Helical" evidence="9">
    <location>
        <begin position="331"/>
        <end position="353"/>
    </location>
</feature>
<evidence type="ECO:0000256" key="9">
    <source>
        <dbReference type="SAM" id="Phobius"/>
    </source>
</evidence>
<protein>
    <submittedName>
        <fullName evidence="11">Cation transporter</fullName>
    </submittedName>
</protein>
<gene>
    <name evidence="11" type="ORF">GCM10009069_17060</name>
</gene>
<evidence type="ECO:0000313" key="12">
    <source>
        <dbReference type="Proteomes" id="UP000634004"/>
    </source>
</evidence>
<evidence type="ECO:0000256" key="3">
    <source>
        <dbReference type="ARBA" id="ARBA00022449"/>
    </source>
</evidence>
<reference evidence="11" key="2">
    <citation type="submission" date="2020-09" db="EMBL/GenBank/DDBJ databases">
        <authorList>
            <person name="Sun Q."/>
            <person name="Kim S."/>
        </authorList>
    </citation>
    <scope>NUCLEOTIDE SEQUENCE</scope>
    <source>
        <strain evidence="11">KCTC 32513</strain>
    </source>
</reference>
<evidence type="ECO:0000256" key="2">
    <source>
        <dbReference type="ARBA" id="ARBA00022448"/>
    </source>
</evidence>
<feature type="transmembrane region" description="Helical" evidence="9">
    <location>
        <begin position="241"/>
        <end position="264"/>
    </location>
</feature>
<keyword evidence="6 9" id="KW-1133">Transmembrane helix</keyword>
<feature type="transmembrane region" description="Helical" evidence="9">
    <location>
        <begin position="360"/>
        <end position="378"/>
    </location>
</feature>
<evidence type="ECO:0000313" key="11">
    <source>
        <dbReference type="EMBL" id="GHA94675.1"/>
    </source>
</evidence>
<dbReference type="EMBL" id="BMZH01000006">
    <property type="protein sequence ID" value="GHA94675.1"/>
    <property type="molecule type" value="Genomic_DNA"/>
</dbReference>
<feature type="transmembrane region" description="Helical" evidence="9">
    <location>
        <begin position="204"/>
        <end position="226"/>
    </location>
</feature>
<dbReference type="InterPro" id="IPR006153">
    <property type="entry name" value="Cation/H_exchanger_TM"/>
</dbReference>
<evidence type="ECO:0000259" key="10">
    <source>
        <dbReference type="Pfam" id="PF00999"/>
    </source>
</evidence>
<keyword evidence="4" id="KW-1003">Cell membrane</keyword>
<evidence type="ECO:0000256" key="8">
    <source>
        <dbReference type="ARBA" id="ARBA00023136"/>
    </source>
</evidence>
<keyword evidence="2" id="KW-0813">Transport</keyword>
<feature type="transmembrane region" description="Helical" evidence="9">
    <location>
        <begin position="301"/>
        <end position="319"/>
    </location>
</feature>
<evidence type="ECO:0000256" key="5">
    <source>
        <dbReference type="ARBA" id="ARBA00022692"/>
    </source>
</evidence>
<sequence>MGRPNLTDILLTNSVASVYALIGFALFGLTLQPALARRYHINLPALYIALGVIATLRGFPHLSPLGSDLQATILAHASELIVIVSLTAAGLSIDLKSGWKRWNATWRLLGITMPLTIIALIALGHWAGLGLAGAILLGAALAPTDPVLARSVQVGGPGEDEDPTRIALTSEAGLNDGLAFPFVWAAIALAAGTFNWTEFLAYDALYRVAAGIGVGWGVGWCVTRVVVSKFGDAANERSNPLIFVLAATFIAYGLAEFVHAYGFLSVFIAARSGRQNDQDAKVRQPDERAYSRKAHTSADQFESILMVILLLWFGTFVAAELWDQWRWTDLIIALALLLIVRPLAGWIAMIGFGCSKTERFKMAFFGIRGMGTIFYIAYAQTHAQFDDIDAVWRIAGLCILISVLMHESLAGWLFNRSRVAIPIATTDMGANHPI</sequence>
<evidence type="ECO:0000256" key="6">
    <source>
        <dbReference type="ARBA" id="ARBA00022989"/>
    </source>
</evidence>
<dbReference type="Gene3D" id="1.20.1530.20">
    <property type="match status" value="1"/>
</dbReference>
<dbReference type="Pfam" id="PF00999">
    <property type="entry name" value="Na_H_Exchanger"/>
    <property type="match status" value="1"/>
</dbReference>
<feature type="transmembrane region" description="Helical" evidence="9">
    <location>
        <begin position="71"/>
        <end position="93"/>
    </location>
</feature>